<comment type="caution">
    <text evidence="5">The sequence shown here is derived from an EMBL/GenBank/DDBJ whole genome shotgun (WGS) entry which is preliminary data.</text>
</comment>
<protein>
    <recommendedName>
        <fullName evidence="4">MIF4G domain-containing protein</fullName>
    </recommendedName>
</protein>
<evidence type="ECO:0000313" key="6">
    <source>
        <dbReference type="Proteomes" id="UP001165289"/>
    </source>
</evidence>
<accession>A0AAV7JCR5</accession>
<dbReference type="Gene3D" id="4.10.80.160">
    <property type="match status" value="1"/>
</dbReference>
<dbReference type="FunFam" id="1.25.40.180:FF:000030">
    <property type="entry name" value="Regulator of nonsense transcripts UPF2"/>
    <property type="match status" value="1"/>
</dbReference>
<feature type="domain" description="MIF4G" evidence="4">
    <location>
        <begin position="446"/>
        <end position="635"/>
    </location>
</feature>
<feature type="compositionally biased region" description="Polar residues" evidence="3">
    <location>
        <begin position="430"/>
        <end position="439"/>
    </location>
</feature>
<feature type="domain" description="MIF4G" evidence="4">
    <location>
        <begin position="653"/>
        <end position="856"/>
    </location>
</feature>
<feature type="compositionally biased region" description="Acidic residues" evidence="3">
    <location>
        <begin position="930"/>
        <end position="951"/>
    </location>
</feature>
<dbReference type="Pfam" id="PF02854">
    <property type="entry name" value="MIF4G"/>
    <property type="match status" value="2"/>
</dbReference>
<dbReference type="GO" id="GO:0003723">
    <property type="term" value="F:RNA binding"/>
    <property type="evidence" value="ECO:0007669"/>
    <property type="project" value="InterPro"/>
</dbReference>
<comment type="subcellular location">
    <subcellularLocation>
        <location evidence="1">Cytoplasm</location>
    </subcellularLocation>
</comment>
<dbReference type="GO" id="GO:0005737">
    <property type="term" value="C:cytoplasm"/>
    <property type="evidence" value="ECO:0007669"/>
    <property type="project" value="UniProtKB-SubCell"/>
</dbReference>
<dbReference type="InterPro" id="IPR016024">
    <property type="entry name" value="ARM-type_fold"/>
</dbReference>
<sequence>MTENGESEFLDENVLKAKECLDEAIYKYDAKKDFLYSNLNAKNTRPDPESFKQLDSTLKKNTSFVKKLRTITESVKESLATEFEGLNLSKYLQEAANAIAEAKTKSNDIGSVVYICSLFHMRYGEYSGLLYSELAKLYSPAISKDDDKQQLLVKYRLGLRIVGEITLAGIFPANLGINLLGTILKNITIADKFVQGFLPVIVSFTKHLGEDIAGIAPKKYILYSQRYNLDFPKSELIPAESQAEILTLLRDYFVSQKIRLDFLHKEIRQMGAKNKHALQMKGEISEDKREEFEKSQKNFDKISQFLTGLADLLDEEMPSFPDQQNTEEGTNSGFEVFCGLTTMGGSTDSSNLWMDEDARSFYESLPDLKASMPGILFDSNSRTTELPLPENISANEEDPAKLLQEIRESEDTDDSILEGKSEEDDPPTSPSEQTIGSIPTSVTTFDGFLSNLSNCINRQLIDTAATQFITNFNNKGNRKKLLSTLLRVPRNRLDLLSFYARLVGILAPCVPDIGPDIVHSLEREFYHHVRKKDQINIESKIKNVRFIGELTKFRICKKAQALKCLSILTHDFSYHHIEMACSLLENCGRFLYNSPDSQPRTKVLLDIMLRHKSSLHLDAHYDNMIENAFYYTVPSEQSKRVEKDICPLFLYIEKILYKDMNKLNKDKVLKQMRKLNWKDENVFEFAVRALSRSWKVKYNNVLWLADLIGGLVAYQEEVGIRVVDNVLEEIRLGMEVNDPTMNQQRLSTVKFLGELYNYNLVEASVIFRTLYMFLNFGFTSSPENPSSLDPNDNYFRIRIICTLLETCGQYFDHGSSRKKLDNFFIFFQCYVWMKKRPLPILIEFSVTDMMESLRPDIFYYESYEEAQKAALELESQFDKTLRFLTSSSDASVQPTNGVTNVSNKQSLSDEEDDEYYRTSNKSKEKPGTEELQDELDSDEDTSPSDNQEDYQDDVVLSGGIKHITCLEDDEFINALDKAMSDDIQGRRSDATKIPVADIAIPMKLKGSNFKPGGDTEHKEEEHLTFTLMMKKGHKSQYKELKIPATDTLAASIKQQRQAEKTEHEKMKEMILSYEKRRNEEDYQAMQQAEMEKERQQQKRQRGKRFNSQEGYRIKNQSRFKGDLQ</sequence>
<evidence type="ECO:0000259" key="4">
    <source>
        <dbReference type="SMART" id="SM00543"/>
    </source>
</evidence>
<keyword evidence="2" id="KW-0963">Cytoplasm</keyword>
<feature type="compositionally biased region" description="Polar residues" evidence="3">
    <location>
        <begin position="889"/>
        <end position="906"/>
    </location>
</feature>
<evidence type="ECO:0000256" key="2">
    <source>
        <dbReference type="ARBA" id="ARBA00022490"/>
    </source>
</evidence>
<evidence type="ECO:0000256" key="1">
    <source>
        <dbReference type="ARBA" id="ARBA00004496"/>
    </source>
</evidence>
<proteinExistence type="predicted"/>
<dbReference type="GO" id="GO:0035145">
    <property type="term" value="C:exon-exon junction complex"/>
    <property type="evidence" value="ECO:0007669"/>
    <property type="project" value="TreeGrafter"/>
</dbReference>
<dbReference type="Proteomes" id="UP001165289">
    <property type="component" value="Unassembled WGS sequence"/>
</dbReference>
<organism evidence="5 6">
    <name type="scientific">Oopsacas minuta</name>
    <dbReference type="NCBI Taxonomy" id="111878"/>
    <lineage>
        <taxon>Eukaryota</taxon>
        <taxon>Metazoa</taxon>
        <taxon>Porifera</taxon>
        <taxon>Hexactinellida</taxon>
        <taxon>Hexasterophora</taxon>
        <taxon>Lyssacinosida</taxon>
        <taxon>Leucopsacidae</taxon>
        <taxon>Oopsacas</taxon>
    </lineage>
</organism>
<feature type="compositionally biased region" description="Acidic residues" evidence="3">
    <location>
        <begin position="410"/>
        <end position="426"/>
    </location>
</feature>
<feature type="region of interest" description="Disordered" evidence="3">
    <location>
        <begin position="1072"/>
        <end position="1124"/>
    </location>
</feature>
<gene>
    <name evidence="5" type="ORF">LOD99_12599</name>
</gene>
<dbReference type="SMART" id="SM00543">
    <property type="entry name" value="MIF4G"/>
    <property type="match status" value="3"/>
</dbReference>
<feature type="domain" description="MIF4G" evidence="4">
    <location>
        <begin position="58"/>
        <end position="259"/>
    </location>
</feature>
<feature type="compositionally biased region" description="Polar residues" evidence="3">
    <location>
        <begin position="1105"/>
        <end position="1118"/>
    </location>
</feature>
<evidence type="ECO:0000256" key="3">
    <source>
        <dbReference type="SAM" id="MobiDB-lite"/>
    </source>
</evidence>
<dbReference type="InterPro" id="IPR007193">
    <property type="entry name" value="Upf2/Nmd2_C"/>
</dbReference>
<reference evidence="5 6" key="1">
    <citation type="journal article" date="2023" name="BMC Biol.">
        <title>The compact genome of the sponge Oopsacas minuta (Hexactinellida) is lacking key metazoan core genes.</title>
        <authorList>
            <person name="Santini S."/>
            <person name="Schenkelaars Q."/>
            <person name="Jourda C."/>
            <person name="Duchesne M."/>
            <person name="Belahbib H."/>
            <person name="Rocher C."/>
            <person name="Selva M."/>
            <person name="Riesgo A."/>
            <person name="Vervoort M."/>
            <person name="Leys S.P."/>
            <person name="Kodjabachian L."/>
            <person name="Le Bivic A."/>
            <person name="Borchiellini C."/>
            <person name="Claverie J.M."/>
            <person name="Renard E."/>
        </authorList>
    </citation>
    <scope>NUCLEOTIDE SEQUENCE [LARGE SCALE GENOMIC DNA]</scope>
    <source>
        <strain evidence="5">SPO-2</strain>
    </source>
</reference>
<keyword evidence="6" id="KW-1185">Reference proteome</keyword>
<evidence type="ECO:0000313" key="5">
    <source>
        <dbReference type="EMBL" id="KAI6646478.1"/>
    </source>
</evidence>
<dbReference type="InterPro" id="IPR039762">
    <property type="entry name" value="Nmd2/UPF2"/>
</dbReference>
<dbReference type="PANTHER" id="PTHR12839:SF7">
    <property type="entry name" value="REGULATOR OF NONSENSE TRANSCRIPTS 2"/>
    <property type="match status" value="1"/>
</dbReference>
<name>A0AAV7JCR5_9METZ</name>
<feature type="region of interest" description="Disordered" evidence="3">
    <location>
        <begin position="889"/>
        <end position="951"/>
    </location>
</feature>
<dbReference type="Gene3D" id="1.25.40.180">
    <property type="match status" value="3"/>
</dbReference>
<dbReference type="EMBL" id="JAKMXF010000354">
    <property type="protein sequence ID" value="KAI6646478.1"/>
    <property type="molecule type" value="Genomic_DNA"/>
</dbReference>
<dbReference type="Pfam" id="PF04050">
    <property type="entry name" value="Upf2"/>
    <property type="match status" value="1"/>
</dbReference>
<dbReference type="InterPro" id="IPR003890">
    <property type="entry name" value="MIF4G-like_typ-3"/>
</dbReference>
<dbReference type="AlphaFoldDB" id="A0AAV7JCR5"/>
<dbReference type="SUPFAM" id="SSF48371">
    <property type="entry name" value="ARM repeat"/>
    <property type="match status" value="3"/>
</dbReference>
<feature type="region of interest" description="Disordered" evidence="3">
    <location>
        <begin position="408"/>
        <end position="439"/>
    </location>
</feature>
<dbReference type="GO" id="GO:0000184">
    <property type="term" value="P:nuclear-transcribed mRNA catabolic process, nonsense-mediated decay"/>
    <property type="evidence" value="ECO:0007669"/>
    <property type="project" value="InterPro"/>
</dbReference>
<dbReference type="PANTHER" id="PTHR12839">
    <property type="entry name" value="NONSENSE-MEDIATED MRNA DECAY PROTEIN 2 UP-FRAMESHIFT SUPPRESSOR 2"/>
    <property type="match status" value="1"/>
</dbReference>